<protein>
    <submittedName>
        <fullName evidence="2">Uncharacterized protein</fullName>
    </submittedName>
</protein>
<evidence type="ECO:0000256" key="1">
    <source>
        <dbReference type="SAM" id="SignalP"/>
    </source>
</evidence>
<comment type="caution">
    <text evidence="2">The sequence shown here is derived from an EMBL/GenBank/DDBJ whole genome shotgun (WGS) entry which is preliminary data.</text>
</comment>
<evidence type="ECO:0000313" key="2">
    <source>
        <dbReference type="EMBL" id="PIC22961.1"/>
    </source>
</evidence>
<name>A0A2G5T779_9PELO</name>
<sequence>MRFQFFLLTLFLILTLVPADARRRRATKAQCNRESDCEKFRGFRKVYCIDGYCQIARHDRKGLFMING</sequence>
<evidence type="ECO:0000313" key="3">
    <source>
        <dbReference type="Proteomes" id="UP000230233"/>
    </source>
</evidence>
<keyword evidence="1" id="KW-0732">Signal</keyword>
<keyword evidence="3" id="KW-1185">Reference proteome</keyword>
<organism evidence="2 3">
    <name type="scientific">Caenorhabditis nigoni</name>
    <dbReference type="NCBI Taxonomy" id="1611254"/>
    <lineage>
        <taxon>Eukaryota</taxon>
        <taxon>Metazoa</taxon>
        <taxon>Ecdysozoa</taxon>
        <taxon>Nematoda</taxon>
        <taxon>Chromadorea</taxon>
        <taxon>Rhabditida</taxon>
        <taxon>Rhabditina</taxon>
        <taxon>Rhabditomorpha</taxon>
        <taxon>Rhabditoidea</taxon>
        <taxon>Rhabditidae</taxon>
        <taxon>Peloderinae</taxon>
        <taxon>Caenorhabditis</taxon>
    </lineage>
</organism>
<dbReference type="OrthoDB" id="10315164at2759"/>
<feature type="chain" id="PRO_5013613243" evidence="1">
    <location>
        <begin position="22"/>
        <end position="68"/>
    </location>
</feature>
<accession>A0A2G5T779</accession>
<gene>
    <name evidence="2" type="primary">Cnig_chr_V.g16826</name>
    <name evidence="2" type="ORF">B9Z55_016826</name>
</gene>
<feature type="signal peptide" evidence="1">
    <location>
        <begin position="1"/>
        <end position="21"/>
    </location>
</feature>
<proteinExistence type="predicted"/>
<reference evidence="3" key="1">
    <citation type="submission" date="2017-10" db="EMBL/GenBank/DDBJ databases">
        <title>Rapid genome shrinkage in a self-fertile nematode reveals novel sperm competition proteins.</title>
        <authorList>
            <person name="Yin D."/>
            <person name="Schwarz E.M."/>
            <person name="Thomas C.G."/>
            <person name="Felde R.L."/>
            <person name="Korf I.F."/>
            <person name="Cutter A.D."/>
            <person name="Schartner C.M."/>
            <person name="Ralston E.J."/>
            <person name="Meyer B.J."/>
            <person name="Haag E.S."/>
        </authorList>
    </citation>
    <scope>NUCLEOTIDE SEQUENCE [LARGE SCALE GENOMIC DNA]</scope>
    <source>
        <strain evidence="3">JU1422</strain>
    </source>
</reference>
<dbReference type="Proteomes" id="UP000230233">
    <property type="component" value="Chromosome V"/>
</dbReference>
<dbReference type="EMBL" id="PDUG01000005">
    <property type="protein sequence ID" value="PIC22961.1"/>
    <property type="molecule type" value="Genomic_DNA"/>
</dbReference>
<dbReference type="AlphaFoldDB" id="A0A2G5T779"/>